<dbReference type="EMBL" id="LAZR01011550">
    <property type="protein sequence ID" value="KKM61109.1"/>
    <property type="molecule type" value="Genomic_DNA"/>
</dbReference>
<name>A0A0F9IUT3_9ZZZZ</name>
<sequence length="126" mass="13773">MSNDTKASEPSRSPVLCDQCHGPAGKMLHCGTCEKHRRASRASSDYDTKSARTHIHNNARIRSDLASIADMLDREQHENCHWDVSGASDGECHCWVGPVVATLRVAADAFESIRSIVNSAIDDPKT</sequence>
<dbReference type="AlphaFoldDB" id="A0A0F9IUT3"/>
<gene>
    <name evidence="1" type="ORF">LCGC14_1534940</name>
</gene>
<protein>
    <submittedName>
        <fullName evidence="1">Uncharacterized protein</fullName>
    </submittedName>
</protein>
<organism evidence="1">
    <name type="scientific">marine sediment metagenome</name>
    <dbReference type="NCBI Taxonomy" id="412755"/>
    <lineage>
        <taxon>unclassified sequences</taxon>
        <taxon>metagenomes</taxon>
        <taxon>ecological metagenomes</taxon>
    </lineage>
</organism>
<evidence type="ECO:0000313" key="1">
    <source>
        <dbReference type="EMBL" id="KKM61109.1"/>
    </source>
</evidence>
<reference evidence="1" key="1">
    <citation type="journal article" date="2015" name="Nature">
        <title>Complex archaea that bridge the gap between prokaryotes and eukaryotes.</title>
        <authorList>
            <person name="Spang A."/>
            <person name="Saw J.H."/>
            <person name="Jorgensen S.L."/>
            <person name="Zaremba-Niedzwiedzka K."/>
            <person name="Martijn J."/>
            <person name="Lind A.E."/>
            <person name="van Eijk R."/>
            <person name="Schleper C."/>
            <person name="Guy L."/>
            <person name="Ettema T.J."/>
        </authorList>
    </citation>
    <scope>NUCLEOTIDE SEQUENCE</scope>
</reference>
<comment type="caution">
    <text evidence="1">The sequence shown here is derived from an EMBL/GenBank/DDBJ whole genome shotgun (WGS) entry which is preliminary data.</text>
</comment>
<accession>A0A0F9IUT3</accession>
<proteinExistence type="predicted"/>